<name>A0ABS4G396_9CLOT</name>
<dbReference type="InterPro" id="IPR003362">
    <property type="entry name" value="Bact_transf"/>
</dbReference>
<gene>
    <name evidence="3" type="ORF">J2Z34_001504</name>
</gene>
<organism evidence="3 4">
    <name type="scientific">Youngiibacter multivorans</name>
    <dbReference type="NCBI Taxonomy" id="937251"/>
    <lineage>
        <taxon>Bacteria</taxon>
        <taxon>Bacillati</taxon>
        <taxon>Bacillota</taxon>
        <taxon>Clostridia</taxon>
        <taxon>Eubacteriales</taxon>
        <taxon>Clostridiaceae</taxon>
        <taxon>Youngiibacter</taxon>
    </lineage>
</organism>
<dbReference type="PANTHER" id="PTHR30576">
    <property type="entry name" value="COLANIC BIOSYNTHESIS UDP-GLUCOSE LIPID CARRIER TRANSFERASE"/>
    <property type="match status" value="1"/>
</dbReference>
<comment type="caution">
    <text evidence="3">The sequence shown here is derived from an EMBL/GenBank/DDBJ whole genome shotgun (WGS) entry which is preliminary data.</text>
</comment>
<evidence type="ECO:0000313" key="3">
    <source>
        <dbReference type="EMBL" id="MBP1919019.1"/>
    </source>
</evidence>
<comment type="similarity">
    <text evidence="1">Belongs to the bacterial sugar transferase family.</text>
</comment>
<reference evidence="3 4" key="1">
    <citation type="submission" date="2021-03" db="EMBL/GenBank/DDBJ databases">
        <title>Genomic Encyclopedia of Type Strains, Phase IV (KMG-IV): sequencing the most valuable type-strain genomes for metagenomic binning, comparative biology and taxonomic classification.</title>
        <authorList>
            <person name="Goeker M."/>
        </authorList>
    </citation>
    <scope>NUCLEOTIDE SEQUENCE [LARGE SCALE GENOMIC DNA]</scope>
    <source>
        <strain evidence="3 4">DSM 6139</strain>
    </source>
</reference>
<dbReference type="Proteomes" id="UP001519271">
    <property type="component" value="Unassembled WGS sequence"/>
</dbReference>
<sequence length="140" mass="16130">MIYEPINEGSLVTIKGDNRITKIGSVLRKYRLDELPQLINIISGDMSFVGTRPEVLKYVNQYSEVMRATLLLPAGVTSEASIQFKDEEKYLSNSQNADITYVEVILPKKMEINLRSIREFTFFNEIRTLFKTIYAVARKE</sequence>
<feature type="domain" description="Bacterial sugar transferase" evidence="2">
    <location>
        <begin position="9"/>
        <end position="137"/>
    </location>
</feature>
<evidence type="ECO:0000313" key="4">
    <source>
        <dbReference type="Proteomes" id="UP001519271"/>
    </source>
</evidence>
<dbReference type="Pfam" id="PF02397">
    <property type="entry name" value="Bac_transf"/>
    <property type="match status" value="1"/>
</dbReference>
<evidence type="ECO:0000259" key="2">
    <source>
        <dbReference type="Pfam" id="PF02397"/>
    </source>
</evidence>
<dbReference type="PANTHER" id="PTHR30576:SF0">
    <property type="entry name" value="UNDECAPRENYL-PHOSPHATE N-ACETYLGALACTOSAMINYL 1-PHOSPHATE TRANSFERASE-RELATED"/>
    <property type="match status" value="1"/>
</dbReference>
<evidence type="ECO:0000256" key="1">
    <source>
        <dbReference type="ARBA" id="ARBA00006464"/>
    </source>
</evidence>
<keyword evidence="4" id="KW-1185">Reference proteome</keyword>
<proteinExistence type="inferred from homology"/>
<protein>
    <submittedName>
        <fullName evidence="3">Lipopolysaccharide/colanic/teichoic acid biosynthesis glycosyltransferase</fullName>
    </submittedName>
</protein>
<dbReference type="EMBL" id="JAGGKC010000010">
    <property type="protein sequence ID" value="MBP1919019.1"/>
    <property type="molecule type" value="Genomic_DNA"/>
</dbReference>
<accession>A0ABS4G396</accession>